<dbReference type="Pfam" id="PF09783">
    <property type="entry name" value="Vac_ImportDeg"/>
    <property type="match status" value="1"/>
</dbReference>
<evidence type="ECO:0000256" key="1">
    <source>
        <dbReference type="ARBA" id="ARBA00061469"/>
    </source>
</evidence>
<accession>A0A4Q1BQX4</accession>
<dbReference type="EMBL" id="SDIL01000019">
    <property type="protein sequence ID" value="RXK40349.1"/>
    <property type="molecule type" value="Genomic_DNA"/>
</dbReference>
<keyword evidence="4" id="KW-1185">Reference proteome</keyword>
<dbReference type="GO" id="GO:0034657">
    <property type="term" value="C:GID complex"/>
    <property type="evidence" value="ECO:0007669"/>
    <property type="project" value="TreeGrafter"/>
</dbReference>
<dbReference type="GO" id="GO:0005773">
    <property type="term" value="C:vacuole"/>
    <property type="evidence" value="ECO:0007669"/>
    <property type="project" value="GOC"/>
</dbReference>
<protein>
    <recommendedName>
        <fullName evidence="5">Vacuolar import and degradation protein</fullName>
    </recommendedName>
</protein>
<dbReference type="AlphaFoldDB" id="A0A4Q1BQX4"/>
<reference evidence="3 4" key="1">
    <citation type="submission" date="2016-06" db="EMBL/GenBank/DDBJ databases">
        <title>Evolution of pathogenesis and genome organization in the Tremellales.</title>
        <authorList>
            <person name="Cuomo C."/>
            <person name="Litvintseva A."/>
            <person name="Heitman J."/>
            <person name="Chen Y."/>
            <person name="Sun S."/>
            <person name="Springer D."/>
            <person name="Dromer F."/>
            <person name="Young S."/>
            <person name="Zeng Q."/>
            <person name="Chapman S."/>
            <person name="Gujja S."/>
            <person name="Saif S."/>
            <person name="Birren B."/>
        </authorList>
    </citation>
    <scope>NUCLEOTIDE SEQUENCE [LARGE SCALE GENOMIC DNA]</scope>
    <source>
        <strain evidence="3 4">ATCC 28783</strain>
    </source>
</reference>
<gene>
    <name evidence="3" type="ORF">M231_02332</name>
</gene>
<dbReference type="VEuPathDB" id="FungiDB:TREMEDRAFT_65283"/>
<comment type="caution">
    <text evidence="3">The sequence shown here is derived from an EMBL/GenBank/DDBJ whole genome shotgun (WGS) entry which is preliminary data.</text>
</comment>
<dbReference type="GO" id="GO:0006623">
    <property type="term" value="P:protein targeting to vacuole"/>
    <property type="evidence" value="ECO:0007669"/>
    <property type="project" value="TreeGrafter"/>
</dbReference>
<dbReference type="Proteomes" id="UP000289152">
    <property type="component" value="Unassembled WGS sequence"/>
</dbReference>
<dbReference type="OrthoDB" id="62at2759"/>
<dbReference type="PANTHER" id="PTHR14534:SF3">
    <property type="entry name" value="GID COMPLEX SUBUNIT 4 HOMOLOG"/>
    <property type="match status" value="1"/>
</dbReference>
<evidence type="ECO:0000313" key="4">
    <source>
        <dbReference type="Proteomes" id="UP000289152"/>
    </source>
</evidence>
<evidence type="ECO:0000256" key="2">
    <source>
        <dbReference type="SAM" id="MobiDB-lite"/>
    </source>
</evidence>
<dbReference type="InterPro" id="IPR018618">
    <property type="entry name" value="GID4/10-like"/>
</dbReference>
<dbReference type="STRING" id="5217.A0A4Q1BQX4"/>
<sequence>MPTESTPPVPPQQPPSSQGNIIKCTICGTGSLASPSRNPTNDVVVLSDPIERICGGCTRATQLRVDSQRQDYVEVDHRTSVNVDLEQHISTLRVDDAGGREASLEENHQDFLPSSQDSNTRIVNNVILPLNPSHQSLQPQSLPTQPIQAWVTSNHPQTPHHVASPQTSISPHNSFPVNAASSVASGPTSAPTHDTIIPSKHINHPPNPTQLPRLLSEDNLGHSSQNKLPDPLLDITSTRIPSIGRGALHPGSIFRGTQTSGRSAYDVEVKLLDVNFTESTLSGFLSISHLTDAHPQLTTFFTAEIIGPQFGFITGTRYGATEHDDMRHWGRFEQFRRPATKADIVRSEMLFRDPIPDRSRGESTAKERDFVFLRIKERFLVPDHTVKDISGASFAGFYFAMVDLSPTLGQETQLCPPSPIPASASVVVPGNRPPVSPLSPTSPMARRASAGNLDSRSSSVGDVPRRRRESSGKIAAMTPRGEATLRGYYFHSLNQEPFQELYLTHVPNRSRSAVELR</sequence>
<name>A0A4Q1BQX4_TREME</name>
<organism evidence="3 4">
    <name type="scientific">Tremella mesenterica</name>
    <name type="common">Jelly fungus</name>
    <dbReference type="NCBI Taxonomy" id="5217"/>
    <lineage>
        <taxon>Eukaryota</taxon>
        <taxon>Fungi</taxon>
        <taxon>Dikarya</taxon>
        <taxon>Basidiomycota</taxon>
        <taxon>Agaricomycotina</taxon>
        <taxon>Tremellomycetes</taxon>
        <taxon>Tremellales</taxon>
        <taxon>Tremellaceae</taxon>
        <taxon>Tremella</taxon>
    </lineage>
</organism>
<dbReference type="GO" id="GO:0045721">
    <property type="term" value="P:negative regulation of gluconeogenesis"/>
    <property type="evidence" value="ECO:0007669"/>
    <property type="project" value="TreeGrafter"/>
</dbReference>
<proteinExistence type="inferred from homology"/>
<dbReference type="GO" id="GO:0043161">
    <property type="term" value="P:proteasome-mediated ubiquitin-dependent protein catabolic process"/>
    <property type="evidence" value="ECO:0007669"/>
    <property type="project" value="TreeGrafter"/>
</dbReference>
<dbReference type="PANTHER" id="PTHR14534">
    <property type="entry name" value="VACUOLAR IMPORT AND DEGRADATION PROTEIN 24"/>
    <property type="match status" value="1"/>
</dbReference>
<evidence type="ECO:0008006" key="5">
    <source>
        <dbReference type="Google" id="ProtNLM"/>
    </source>
</evidence>
<evidence type="ECO:0000313" key="3">
    <source>
        <dbReference type="EMBL" id="RXK40349.1"/>
    </source>
</evidence>
<feature type="region of interest" description="Disordered" evidence="2">
    <location>
        <begin position="425"/>
        <end position="478"/>
    </location>
</feature>
<feature type="region of interest" description="Disordered" evidence="2">
    <location>
        <begin position="152"/>
        <end position="235"/>
    </location>
</feature>
<comment type="similarity">
    <text evidence="1">Belongs to the GID4/VID24 family.</text>
</comment>
<dbReference type="InParanoid" id="A0A4Q1BQX4"/>
<feature type="compositionally biased region" description="Polar residues" evidence="2">
    <location>
        <begin position="164"/>
        <end position="192"/>
    </location>
</feature>
<dbReference type="GO" id="GO:0007039">
    <property type="term" value="P:protein catabolic process in the vacuole"/>
    <property type="evidence" value="ECO:0007669"/>
    <property type="project" value="TreeGrafter"/>
</dbReference>